<dbReference type="RefSeq" id="WP_379961685.1">
    <property type="nucleotide sequence ID" value="NZ_JAUYVI010000011.1"/>
</dbReference>
<comment type="caution">
    <text evidence="1">The sequence shown here is derived from an EMBL/GenBank/DDBJ whole genome shotgun (WGS) entry which is preliminary data.</text>
</comment>
<dbReference type="NCBIfam" id="TIGR01549">
    <property type="entry name" value="HAD-SF-IA-v1"/>
    <property type="match status" value="1"/>
</dbReference>
<dbReference type="Proteomes" id="UP001230156">
    <property type="component" value="Unassembled WGS sequence"/>
</dbReference>
<dbReference type="InterPro" id="IPR006357">
    <property type="entry name" value="HAD-SF_hydro_IIA"/>
</dbReference>
<gene>
    <name evidence="1" type="ORF">Q8A70_27045</name>
</gene>
<evidence type="ECO:0000313" key="2">
    <source>
        <dbReference type="Proteomes" id="UP001230156"/>
    </source>
</evidence>
<dbReference type="PANTHER" id="PTHR19288:SF90">
    <property type="entry name" value="OS08G0542600 PROTEIN"/>
    <property type="match status" value="1"/>
</dbReference>
<dbReference type="InterPro" id="IPR006356">
    <property type="entry name" value="HAD-SF_hydro_IIA_hyp3"/>
</dbReference>
<proteinExistence type="predicted"/>
<dbReference type="Pfam" id="PF13344">
    <property type="entry name" value="Hydrolase_6"/>
    <property type="match status" value="1"/>
</dbReference>
<sequence length="285" mass="30665">MTEMIARLQQIADRFDHVLLDQYGVLHHGKGVFVEARDCVASLHDRGKTILVLSNSGKRSADNLHRIAKAGLEPALYDGVLSSGEVAWQGLRDRKSVPFTQVGRRCFLVTRGPDRGVVDGLDLELVDLEAADFILLAGLDDGDTDIGAWRERLAAAAARNVPMLCANPDLTMFTDSGLLPAPGALAQFYEGLGGAVSYIGKPHRVIFEAALQALGHPKPERVLMIGDSLDHDILGGRNAGILTLLVTSGVHREALVGSTDITGSLLRLAGSAARMPHWAIDRLVW</sequence>
<keyword evidence="1" id="KW-0378">Hydrolase</keyword>
<dbReference type="SUPFAM" id="SSF56784">
    <property type="entry name" value="HAD-like"/>
    <property type="match status" value="1"/>
</dbReference>
<protein>
    <submittedName>
        <fullName evidence="1">TIGR01459 family HAD-type hydrolase</fullName>
    </submittedName>
</protein>
<dbReference type="InterPro" id="IPR036412">
    <property type="entry name" value="HAD-like_sf"/>
</dbReference>
<name>A0ABU0YUJ1_9PROT</name>
<dbReference type="InterPro" id="IPR023214">
    <property type="entry name" value="HAD_sf"/>
</dbReference>
<keyword evidence="2" id="KW-1185">Reference proteome</keyword>
<reference evidence="2" key="1">
    <citation type="submission" date="2023-08" db="EMBL/GenBank/DDBJ databases">
        <title>Rhodospirillaceae gen. nov., a novel taxon isolated from the Yangtze River Yuezi River estuary sludge.</title>
        <authorList>
            <person name="Ruan L."/>
        </authorList>
    </citation>
    <scope>NUCLEOTIDE SEQUENCE [LARGE SCALE GENOMIC DNA]</scope>
    <source>
        <strain evidence="2">R-7</strain>
    </source>
</reference>
<dbReference type="PANTHER" id="PTHR19288">
    <property type="entry name" value="4-NITROPHENYLPHOSPHATASE-RELATED"/>
    <property type="match status" value="1"/>
</dbReference>
<dbReference type="NCBIfam" id="TIGR01459">
    <property type="entry name" value="HAD-SF-IIA-hyp4"/>
    <property type="match status" value="1"/>
</dbReference>
<dbReference type="Gene3D" id="3.40.50.1000">
    <property type="entry name" value="HAD superfamily/HAD-like"/>
    <property type="match status" value="2"/>
</dbReference>
<dbReference type="GO" id="GO:0016787">
    <property type="term" value="F:hydrolase activity"/>
    <property type="evidence" value="ECO:0007669"/>
    <property type="project" value="UniProtKB-KW"/>
</dbReference>
<dbReference type="EMBL" id="JAUYVI010000011">
    <property type="protein sequence ID" value="MDQ7251372.1"/>
    <property type="molecule type" value="Genomic_DNA"/>
</dbReference>
<organism evidence="1 2">
    <name type="scientific">Dongia sedimenti</name>
    <dbReference type="NCBI Taxonomy" id="3064282"/>
    <lineage>
        <taxon>Bacteria</taxon>
        <taxon>Pseudomonadati</taxon>
        <taxon>Pseudomonadota</taxon>
        <taxon>Alphaproteobacteria</taxon>
        <taxon>Rhodospirillales</taxon>
        <taxon>Dongiaceae</taxon>
        <taxon>Dongia</taxon>
    </lineage>
</organism>
<evidence type="ECO:0000313" key="1">
    <source>
        <dbReference type="EMBL" id="MDQ7251372.1"/>
    </source>
</evidence>
<dbReference type="Pfam" id="PF13242">
    <property type="entry name" value="Hydrolase_like"/>
    <property type="match status" value="1"/>
</dbReference>
<accession>A0ABU0YUJ1</accession>
<dbReference type="InterPro" id="IPR006439">
    <property type="entry name" value="HAD-SF_hydro_IA"/>
</dbReference>